<keyword evidence="1" id="KW-0949">S-adenosyl-L-methionine</keyword>
<dbReference type="InterPro" id="IPR040372">
    <property type="entry name" value="YaeB-like"/>
</dbReference>
<evidence type="ECO:0000256" key="1">
    <source>
        <dbReference type="ARBA" id="ARBA00022691"/>
    </source>
</evidence>
<organism evidence="4 5">
    <name type="scientific">Colwellia asteriadis</name>
    <dbReference type="NCBI Taxonomy" id="517723"/>
    <lineage>
        <taxon>Bacteria</taxon>
        <taxon>Pseudomonadati</taxon>
        <taxon>Pseudomonadota</taxon>
        <taxon>Gammaproteobacteria</taxon>
        <taxon>Alteromonadales</taxon>
        <taxon>Colwelliaceae</taxon>
        <taxon>Colwellia</taxon>
    </lineage>
</organism>
<name>A0ABN1LAM9_9GAMM</name>
<dbReference type="Gene3D" id="2.40.30.70">
    <property type="entry name" value="YaeB-like"/>
    <property type="match status" value="1"/>
</dbReference>
<evidence type="ECO:0000313" key="5">
    <source>
        <dbReference type="Proteomes" id="UP001500021"/>
    </source>
</evidence>
<evidence type="ECO:0000259" key="3">
    <source>
        <dbReference type="PROSITE" id="PS51668"/>
    </source>
</evidence>
<dbReference type="PANTHER" id="PTHR12818:SF0">
    <property type="entry name" value="TRNA (ADENINE(37)-N6)-METHYLTRANSFERASE"/>
    <property type="match status" value="1"/>
</dbReference>
<dbReference type="Pfam" id="PF18389">
    <property type="entry name" value="TrmO_C"/>
    <property type="match status" value="1"/>
</dbReference>
<accession>A0ABN1LAM9</accession>
<dbReference type="InterPro" id="IPR036413">
    <property type="entry name" value="YaeB-like_sf"/>
</dbReference>
<dbReference type="InterPro" id="IPR036414">
    <property type="entry name" value="YaeB_N_sf"/>
</dbReference>
<dbReference type="Gene3D" id="3.30.2310.10">
    <property type="entry name" value="YaeB-like"/>
    <property type="match status" value="1"/>
</dbReference>
<protein>
    <submittedName>
        <fullName evidence="4">tRNA (N6-threonylcarbamoyladenosine(37)-N6)-methyltransferase TrmO</fullName>
    </submittedName>
</protein>
<dbReference type="PANTHER" id="PTHR12818">
    <property type="entry name" value="TRNA (ADENINE(37)-N6)-METHYLTRANSFERASE"/>
    <property type="match status" value="1"/>
</dbReference>
<feature type="domain" description="TsaA-like" evidence="3">
    <location>
        <begin position="28"/>
        <end position="170"/>
    </location>
</feature>
<evidence type="ECO:0000313" key="4">
    <source>
        <dbReference type="EMBL" id="GAA0822294.1"/>
    </source>
</evidence>
<dbReference type="Pfam" id="PF01980">
    <property type="entry name" value="TrmO_N"/>
    <property type="match status" value="1"/>
</dbReference>
<comment type="caution">
    <text evidence="4">The sequence shown here is derived from an EMBL/GenBank/DDBJ whole genome shotgun (WGS) entry which is preliminary data.</text>
</comment>
<evidence type="ECO:0000256" key="2">
    <source>
        <dbReference type="ARBA" id="ARBA00033753"/>
    </source>
</evidence>
<keyword evidence="5" id="KW-1185">Reference proteome</keyword>
<gene>
    <name evidence="4" type="primary">tsaA</name>
    <name evidence="4" type="ORF">GCM10009111_30360</name>
</gene>
<dbReference type="CDD" id="cd09281">
    <property type="entry name" value="UPF0066"/>
    <property type="match status" value="1"/>
</dbReference>
<dbReference type="InterPro" id="IPR041369">
    <property type="entry name" value="TrmO_C"/>
</dbReference>
<dbReference type="SUPFAM" id="SSF118196">
    <property type="entry name" value="YaeB-like"/>
    <property type="match status" value="1"/>
</dbReference>
<dbReference type="NCBIfam" id="TIGR00104">
    <property type="entry name" value="tRNA_TsaA"/>
    <property type="match status" value="1"/>
</dbReference>
<dbReference type="PROSITE" id="PS51668">
    <property type="entry name" value="TSAA_2"/>
    <property type="match status" value="1"/>
</dbReference>
<sequence>MPNHNKSSDLNEISSESNVIDPLAAITLTPIATVFSPYKEKFAIPRQPNLVNCAQGKVVFIGTANNEELLRGIEQFSHLWLIFIFHGTQAQGWKPLVRPPRLGGNKKLGVLATRSTFRPNPIGMSVVKLERVIQLSDGNVELHISGLDLLDGTPIIDIKPYIPYSDALTDAEAGFAQHQPIAPLTVTFNAQAKKTLAEISVQYPQLTLLIEQVLAQDPRPAYKRNKLDDKCYGMTLYDLDIQWQMSSLQAIEVIAILKK</sequence>
<dbReference type="Proteomes" id="UP001500021">
    <property type="component" value="Unassembled WGS sequence"/>
</dbReference>
<reference evidence="4 5" key="1">
    <citation type="journal article" date="2019" name="Int. J. Syst. Evol. Microbiol.">
        <title>The Global Catalogue of Microorganisms (GCM) 10K type strain sequencing project: providing services to taxonomists for standard genome sequencing and annotation.</title>
        <authorList>
            <consortium name="The Broad Institute Genomics Platform"/>
            <consortium name="The Broad Institute Genome Sequencing Center for Infectious Disease"/>
            <person name="Wu L."/>
            <person name="Ma J."/>
        </authorList>
    </citation>
    <scope>NUCLEOTIDE SEQUENCE [LARGE SCALE GENOMIC DNA]</scope>
    <source>
        <strain evidence="4 5">JCM 15608</strain>
    </source>
</reference>
<proteinExistence type="inferred from homology"/>
<dbReference type="InterPro" id="IPR023370">
    <property type="entry name" value="TrmO-like_N"/>
</dbReference>
<comment type="similarity">
    <text evidence="2">Belongs to the tRNA methyltransferase O family.</text>
</comment>
<dbReference type="EMBL" id="BAAAFA010000011">
    <property type="protein sequence ID" value="GAA0822294.1"/>
    <property type="molecule type" value="Genomic_DNA"/>
</dbReference>